<reference evidence="1 2" key="1">
    <citation type="submission" date="2014-11" db="EMBL/GenBank/DDBJ databases">
        <title>Genetic blueprint of the zoonotic pathogen Toxocara canis.</title>
        <authorList>
            <person name="Zhu X.-Q."/>
            <person name="Korhonen P.K."/>
            <person name="Cai H."/>
            <person name="Young N.D."/>
            <person name="Nejsum P."/>
            <person name="von Samson-Himmelstjerna G."/>
            <person name="Boag P.R."/>
            <person name="Tan P."/>
            <person name="Li Q."/>
            <person name="Min J."/>
            <person name="Yang Y."/>
            <person name="Wang X."/>
            <person name="Fang X."/>
            <person name="Hall R.S."/>
            <person name="Hofmann A."/>
            <person name="Sternberg P.W."/>
            <person name="Jex A.R."/>
            <person name="Gasser R.B."/>
        </authorList>
    </citation>
    <scope>NUCLEOTIDE SEQUENCE [LARGE SCALE GENOMIC DNA]</scope>
    <source>
        <strain evidence="1">PN_DK_2014</strain>
    </source>
</reference>
<name>A0A0B2UYW4_TOXCA</name>
<evidence type="ECO:0000313" key="2">
    <source>
        <dbReference type="Proteomes" id="UP000031036"/>
    </source>
</evidence>
<comment type="caution">
    <text evidence="1">The sequence shown here is derived from an EMBL/GenBank/DDBJ whole genome shotgun (WGS) entry which is preliminary data.</text>
</comment>
<sequence>MRWKTLNAKNGLRWLHEDRFSTFFESDIRHPYQISTFFFRPPERKEKYATREKIGTLQRFTRFAVLQLQVQRYAVCGVRWHLHEFWPAPRDAQSLDVNAHVTPSAAPFAENSILFQSDIITARTCT</sequence>
<dbReference type="AlphaFoldDB" id="A0A0B2UYW4"/>
<dbReference type="EMBL" id="JPKZ01002874">
    <property type="protein sequence ID" value="KHN74688.1"/>
    <property type="molecule type" value="Genomic_DNA"/>
</dbReference>
<evidence type="ECO:0000313" key="1">
    <source>
        <dbReference type="EMBL" id="KHN74688.1"/>
    </source>
</evidence>
<proteinExistence type="predicted"/>
<organism evidence="1 2">
    <name type="scientific">Toxocara canis</name>
    <name type="common">Canine roundworm</name>
    <dbReference type="NCBI Taxonomy" id="6265"/>
    <lineage>
        <taxon>Eukaryota</taxon>
        <taxon>Metazoa</taxon>
        <taxon>Ecdysozoa</taxon>
        <taxon>Nematoda</taxon>
        <taxon>Chromadorea</taxon>
        <taxon>Rhabditida</taxon>
        <taxon>Spirurina</taxon>
        <taxon>Ascaridomorpha</taxon>
        <taxon>Ascaridoidea</taxon>
        <taxon>Toxocaridae</taxon>
        <taxon>Toxocara</taxon>
    </lineage>
</organism>
<gene>
    <name evidence="1" type="ORF">Tcan_08587</name>
</gene>
<accession>A0A0B2UYW4</accession>
<protein>
    <submittedName>
        <fullName evidence="1">Uncharacterized protein</fullName>
    </submittedName>
</protein>
<dbReference type="Proteomes" id="UP000031036">
    <property type="component" value="Unassembled WGS sequence"/>
</dbReference>
<keyword evidence="2" id="KW-1185">Reference proteome</keyword>